<feature type="domain" description="Glycosyl transferase family 1" evidence="1">
    <location>
        <begin position="179"/>
        <end position="333"/>
    </location>
</feature>
<dbReference type="InterPro" id="IPR001296">
    <property type="entry name" value="Glyco_trans_1"/>
</dbReference>
<organism evidence="3 4">
    <name type="scientific">Parabacteroides chartae</name>
    <dbReference type="NCBI Taxonomy" id="1037355"/>
    <lineage>
        <taxon>Bacteria</taxon>
        <taxon>Pseudomonadati</taxon>
        <taxon>Bacteroidota</taxon>
        <taxon>Bacteroidia</taxon>
        <taxon>Bacteroidales</taxon>
        <taxon>Tannerellaceae</taxon>
        <taxon>Parabacteroides</taxon>
    </lineage>
</organism>
<evidence type="ECO:0000259" key="2">
    <source>
        <dbReference type="Pfam" id="PF13439"/>
    </source>
</evidence>
<keyword evidence="3" id="KW-0808">Transferase</keyword>
<keyword evidence="4" id="KW-1185">Reference proteome</keyword>
<dbReference type="AlphaFoldDB" id="A0A1T4ZW50"/>
<dbReference type="GO" id="GO:0016757">
    <property type="term" value="F:glycosyltransferase activity"/>
    <property type="evidence" value="ECO:0007669"/>
    <property type="project" value="InterPro"/>
</dbReference>
<dbReference type="RefSeq" id="WP_079681963.1">
    <property type="nucleotide sequence ID" value="NZ_FUYQ01000001.1"/>
</dbReference>
<dbReference type="CDD" id="cd03801">
    <property type="entry name" value="GT4_PimA-like"/>
    <property type="match status" value="1"/>
</dbReference>
<evidence type="ECO:0000313" key="4">
    <source>
        <dbReference type="Proteomes" id="UP000190852"/>
    </source>
</evidence>
<dbReference type="InterPro" id="IPR028098">
    <property type="entry name" value="Glyco_trans_4-like_N"/>
</dbReference>
<dbReference type="EMBL" id="FUYQ01000001">
    <property type="protein sequence ID" value="SKB26970.1"/>
    <property type="molecule type" value="Genomic_DNA"/>
</dbReference>
<dbReference type="Proteomes" id="UP000190852">
    <property type="component" value="Unassembled WGS sequence"/>
</dbReference>
<feature type="domain" description="Glycosyltransferase subfamily 4-like N-terminal" evidence="2">
    <location>
        <begin position="15"/>
        <end position="166"/>
    </location>
</feature>
<dbReference type="Gene3D" id="3.40.50.2000">
    <property type="entry name" value="Glycogen Phosphorylase B"/>
    <property type="match status" value="2"/>
</dbReference>
<dbReference type="SUPFAM" id="SSF53756">
    <property type="entry name" value="UDP-Glycosyltransferase/glycogen phosphorylase"/>
    <property type="match status" value="1"/>
</dbReference>
<evidence type="ECO:0000259" key="1">
    <source>
        <dbReference type="Pfam" id="PF00534"/>
    </source>
</evidence>
<evidence type="ECO:0000313" key="3">
    <source>
        <dbReference type="EMBL" id="SKB26970.1"/>
    </source>
</evidence>
<accession>A0A1T4ZW50</accession>
<dbReference type="PANTHER" id="PTHR45947">
    <property type="entry name" value="SULFOQUINOVOSYL TRANSFERASE SQD2"/>
    <property type="match status" value="1"/>
</dbReference>
<sequence>MKKIIFFHLYNDISGSPQVLSSVIRGIKSKGFDVELYTSHTDGFLSGIKGVKYHTFSYKWTTNRFLTFLRLIYAQLYMFIAACRYNRDEVVFYINTICPFAPALAGRLKKIPVVYHVHEVYVKPNLLHKIYFWMWKRLSSYTFFVSKYVQNQYDRESLQAKVIYNALSKDFLDKMIPKKEATEKRNILMISSLKEYKGLKQLVKLAEMMLEYRFRLIVNSDSRSIESFFETIPGNLIILPAQKNVHHYLSEADVLLNLTIPSLCIETFGLTILEAMAYGIPVICPPVGGPLELVDNGQNGFQIDSRNLDEMSNKIRYITNSNDYNRFSNNAKRKSECFNEEAMITLIEEQLKKLS</sequence>
<dbReference type="Pfam" id="PF13439">
    <property type="entry name" value="Glyco_transf_4"/>
    <property type="match status" value="1"/>
</dbReference>
<proteinExistence type="predicted"/>
<dbReference type="InterPro" id="IPR050194">
    <property type="entry name" value="Glycosyltransferase_grp1"/>
</dbReference>
<reference evidence="4" key="1">
    <citation type="submission" date="2017-02" db="EMBL/GenBank/DDBJ databases">
        <authorList>
            <person name="Varghese N."/>
            <person name="Submissions S."/>
        </authorList>
    </citation>
    <scope>NUCLEOTIDE SEQUENCE [LARGE SCALE GENOMIC DNA]</scope>
    <source>
        <strain evidence="4">DSM 24967</strain>
    </source>
</reference>
<protein>
    <submittedName>
        <fullName evidence="3">Glycosyltransferase involved in cell wall bisynthesis</fullName>
    </submittedName>
</protein>
<gene>
    <name evidence="3" type="ORF">SAMN05660349_00201</name>
</gene>
<name>A0A1T4ZW50_9BACT</name>
<dbReference type="Pfam" id="PF00534">
    <property type="entry name" value="Glycos_transf_1"/>
    <property type="match status" value="1"/>
</dbReference>
<dbReference type="PANTHER" id="PTHR45947:SF3">
    <property type="entry name" value="SULFOQUINOVOSYL TRANSFERASE SQD2"/>
    <property type="match status" value="1"/>
</dbReference>